<name>A0A7W8IHW3_9BACT</name>
<comment type="caution">
    <text evidence="2">The sequence shown here is derived from an EMBL/GenBank/DDBJ whole genome shotgun (WGS) entry which is preliminary data.</text>
</comment>
<sequence>MVEPFAVFEKFVRLTNGLVYAEAECAVPDHPFESRNIHPCLPRIVRDLFDDGHCAQATFEAFKYVDKQVARLGLSNESGEKLMMSAFSEVTPLISLTPRSNISEKDEQRGYKFLFAGAIVAIRNPRGHEYAVHDTPDECLDHLALASTLLRRLEGTGAKLGS</sequence>
<dbReference type="EMBL" id="JACHDY010000002">
    <property type="protein sequence ID" value="MBB5317462.1"/>
    <property type="molecule type" value="Genomic_DNA"/>
</dbReference>
<dbReference type="NCBIfam" id="TIGR02391">
    <property type="entry name" value="hypoth_ymh"/>
    <property type="match status" value="1"/>
</dbReference>
<evidence type="ECO:0000259" key="1">
    <source>
        <dbReference type="Pfam" id="PF09509"/>
    </source>
</evidence>
<dbReference type="AlphaFoldDB" id="A0A7W8IHW3"/>
<keyword evidence="3" id="KW-1185">Reference proteome</keyword>
<organism evidence="2 3">
    <name type="scientific">Tunturiibacter empetritectus</name>
    <dbReference type="NCBI Taxonomy" id="3069691"/>
    <lineage>
        <taxon>Bacteria</taxon>
        <taxon>Pseudomonadati</taxon>
        <taxon>Acidobacteriota</taxon>
        <taxon>Terriglobia</taxon>
        <taxon>Terriglobales</taxon>
        <taxon>Acidobacteriaceae</taxon>
        <taxon>Tunturiibacter</taxon>
    </lineage>
</organism>
<dbReference type="Pfam" id="PF09509">
    <property type="entry name" value="Hypoth_Ymh"/>
    <property type="match status" value="1"/>
</dbReference>
<reference evidence="2" key="1">
    <citation type="submission" date="2020-08" db="EMBL/GenBank/DDBJ databases">
        <title>Genomic Encyclopedia of Type Strains, Phase IV (KMG-V): Genome sequencing to study the core and pangenomes of soil and plant-associated prokaryotes.</title>
        <authorList>
            <person name="Whitman W."/>
        </authorList>
    </citation>
    <scope>NUCLEOTIDE SEQUENCE [LARGE SCALE GENOMIC DNA]</scope>
    <source>
        <strain evidence="2">M8UP27</strain>
    </source>
</reference>
<gene>
    <name evidence="2" type="ORF">HDF09_002131</name>
</gene>
<dbReference type="InterPro" id="IPR012654">
    <property type="entry name" value="CHP02391"/>
</dbReference>
<proteinExistence type="predicted"/>
<evidence type="ECO:0000313" key="2">
    <source>
        <dbReference type="EMBL" id="MBB5317462.1"/>
    </source>
</evidence>
<accession>A0A7W8IHW3</accession>
<evidence type="ECO:0000313" key="3">
    <source>
        <dbReference type="Proteomes" id="UP000568106"/>
    </source>
</evidence>
<dbReference type="Proteomes" id="UP000568106">
    <property type="component" value="Unassembled WGS sequence"/>
</dbReference>
<protein>
    <submittedName>
        <fullName evidence="2">Uncharacterized protein (TIGR02391 family)</fullName>
    </submittedName>
</protein>
<feature type="domain" description="Conserved hypothetical protein CHP02391" evidence="1">
    <location>
        <begin position="35"/>
        <end position="153"/>
    </location>
</feature>